<evidence type="ECO:0000313" key="13">
    <source>
        <dbReference type="Proteomes" id="UP000031671"/>
    </source>
</evidence>
<keyword evidence="4" id="KW-0408">Iron</keyword>
<dbReference type="EMBL" id="BBRZ01000001">
    <property type="protein sequence ID" value="GAM54017.1"/>
    <property type="molecule type" value="Genomic_DNA"/>
</dbReference>
<comment type="caution">
    <text evidence="12">The sequence shown here is derived from an EMBL/GenBank/DDBJ whole genome shotgun (WGS) entry which is preliminary data.</text>
</comment>
<evidence type="ECO:0000313" key="12">
    <source>
        <dbReference type="EMBL" id="GAM54017.1"/>
    </source>
</evidence>
<evidence type="ECO:0000256" key="5">
    <source>
        <dbReference type="ARBA" id="ARBA00023014"/>
    </source>
</evidence>
<keyword evidence="3" id="KW-0479">Metal-binding</keyword>
<feature type="domain" description="Dihydroxy-acid/6-phosphogluconate dehydratase C-terminal" evidence="11">
    <location>
        <begin position="401"/>
        <end position="591"/>
    </location>
</feature>
<dbReference type="Pfam" id="PF24877">
    <property type="entry name" value="ILV_EDD_C"/>
    <property type="match status" value="1"/>
</dbReference>
<dbReference type="GO" id="GO:0009255">
    <property type="term" value="P:Entner-Doudoroff pathway through 6-phosphogluconate"/>
    <property type="evidence" value="ECO:0007669"/>
    <property type="project" value="UniProtKB-UniRule"/>
</dbReference>
<dbReference type="GO" id="GO:0019521">
    <property type="term" value="P:D-gluconate metabolic process"/>
    <property type="evidence" value="ECO:0007669"/>
    <property type="project" value="UniProtKB-KW"/>
</dbReference>
<dbReference type="EC" id="4.2.1.12" evidence="9"/>
<keyword evidence="6" id="KW-0311">Gluconate utilization</keyword>
<evidence type="ECO:0000256" key="4">
    <source>
        <dbReference type="ARBA" id="ARBA00023004"/>
    </source>
</evidence>
<dbReference type="InterPro" id="IPR056740">
    <property type="entry name" value="ILV_EDD_C"/>
</dbReference>
<dbReference type="GO" id="GO:0004456">
    <property type="term" value="F:phosphogluconate dehydratase activity"/>
    <property type="evidence" value="ECO:0007669"/>
    <property type="project" value="UniProtKB-UniRule"/>
</dbReference>
<evidence type="ECO:0000256" key="3">
    <source>
        <dbReference type="ARBA" id="ARBA00022723"/>
    </source>
</evidence>
<evidence type="ECO:0000256" key="8">
    <source>
        <dbReference type="ARBA" id="ARBA00023277"/>
    </source>
</evidence>
<dbReference type="InterPro" id="IPR020558">
    <property type="entry name" value="DiOHA_6PGluconate_deHydtase_CS"/>
</dbReference>
<dbReference type="AlphaFoldDB" id="A0A0B8NNW3"/>
<dbReference type="PANTHER" id="PTHR43661:SF1">
    <property type="entry name" value="PHOSPHOGLUCONATE DEHYDRATASE"/>
    <property type="match status" value="1"/>
</dbReference>
<evidence type="ECO:0000256" key="7">
    <source>
        <dbReference type="ARBA" id="ARBA00023239"/>
    </source>
</evidence>
<dbReference type="InterPro" id="IPR000581">
    <property type="entry name" value="ILV_EDD_N"/>
</dbReference>
<dbReference type="GO" id="GO:0051539">
    <property type="term" value="F:4 iron, 4 sulfur cluster binding"/>
    <property type="evidence" value="ECO:0007669"/>
    <property type="project" value="UniProtKB-KW"/>
</dbReference>
<dbReference type="PROSITE" id="PS00886">
    <property type="entry name" value="ILVD_EDD_1"/>
    <property type="match status" value="1"/>
</dbReference>
<proteinExistence type="inferred from homology"/>
<keyword evidence="2" id="KW-0004">4Fe-4S</keyword>
<dbReference type="GO" id="GO:0046872">
    <property type="term" value="F:metal ion binding"/>
    <property type="evidence" value="ECO:0007669"/>
    <property type="project" value="UniProtKB-KW"/>
</dbReference>
<keyword evidence="13" id="KW-1185">Reference proteome</keyword>
<dbReference type="InterPro" id="IPR004786">
    <property type="entry name" value="6-phosphgluc_deHydtase"/>
</dbReference>
<evidence type="ECO:0000256" key="9">
    <source>
        <dbReference type="NCBIfam" id="TIGR01196"/>
    </source>
</evidence>
<evidence type="ECO:0000259" key="10">
    <source>
        <dbReference type="Pfam" id="PF00920"/>
    </source>
</evidence>
<evidence type="ECO:0000256" key="2">
    <source>
        <dbReference type="ARBA" id="ARBA00022485"/>
    </source>
</evidence>
<accession>A0A0B8NNW3</accession>
<dbReference type="PROSITE" id="PS00887">
    <property type="entry name" value="ILVD_EDD_2"/>
    <property type="match status" value="1"/>
</dbReference>
<dbReference type="RefSeq" id="WP_261836871.1">
    <property type="nucleotide sequence ID" value="NZ_AP024882.1"/>
</dbReference>
<gene>
    <name evidence="12" type="ORF">JCM19231_3537</name>
</gene>
<keyword evidence="5" id="KW-0411">Iron-sulfur</keyword>
<dbReference type="SUPFAM" id="SSF143975">
    <property type="entry name" value="IlvD/EDD N-terminal domain-like"/>
    <property type="match status" value="1"/>
</dbReference>
<evidence type="ECO:0000256" key="1">
    <source>
        <dbReference type="ARBA" id="ARBA00006486"/>
    </source>
</evidence>
<reference evidence="12 13" key="1">
    <citation type="submission" date="2015-01" db="EMBL/GenBank/DDBJ databases">
        <title>Vibrio sp. C1 JCM 19231 whole genome shotgun sequence.</title>
        <authorList>
            <person name="Sawabe T."/>
            <person name="Meirelles P."/>
            <person name="Feng G."/>
            <person name="Sayaka M."/>
            <person name="Hattori M."/>
            <person name="Ohkuma M."/>
        </authorList>
    </citation>
    <scope>NUCLEOTIDE SEQUENCE [LARGE SCALE GENOMIC DNA]</scope>
    <source>
        <strain evidence="13">JCM 19231</strain>
    </source>
</reference>
<dbReference type="SUPFAM" id="SSF52016">
    <property type="entry name" value="LeuD/IlvD-like"/>
    <property type="match status" value="1"/>
</dbReference>
<feature type="domain" description="Dihydroxy-acid/6-phosphogluconate dehydratase N-terminal" evidence="10">
    <location>
        <begin position="67"/>
        <end position="374"/>
    </location>
</feature>
<protein>
    <recommendedName>
        <fullName evidence="9">Phosphogluconate dehydratase</fullName>
        <ecNumber evidence="9">4.2.1.12</ecNumber>
    </recommendedName>
</protein>
<dbReference type="NCBIfam" id="TIGR01196">
    <property type="entry name" value="edd"/>
    <property type="match status" value="1"/>
</dbReference>
<organism evidence="12 13">
    <name type="scientific">Vibrio ishigakensis</name>
    <dbReference type="NCBI Taxonomy" id="1481914"/>
    <lineage>
        <taxon>Bacteria</taxon>
        <taxon>Pseudomonadati</taxon>
        <taxon>Pseudomonadota</taxon>
        <taxon>Gammaproteobacteria</taxon>
        <taxon>Vibrionales</taxon>
        <taxon>Vibrionaceae</taxon>
        <taxon>Vibrio</taxon>
    </lineage>
</organism>
<dbReference type="Pfam" id="PF00920">
    <property type="entry name" value="ILVD_EDD_N"/>
    <property type="match status" value="1"/>
</dbReference>
<dbReference type="GO" id="GO:0005829">
    <property type="term" value="C:cytosol"/>
    <property type="evidence" value="ECO:0007669"/>
    <property type="project" value="TreeGrafter"/>
</dbReference>
<dbReference type="Proteomes" id="UP000031671">
    <property type="component" value="Unassembled WGS sequence"/>
</dbReference>
<dbReference type="Gene3D" id="3.50.30.80">
    <property type="entry name" value="IlvD/EDD C-terminal domain-like"/>
    <property type="match status" value="1"/>
</dbReference>
<keyword evidence="8" id="KW-0119">Carbohydrate metabolism</keyword>
<reference evidence="12 13" key="2">
    <citation type="submission" date="2015-01" db="EMBL/GenBank/DDBJ databases">
        <authorList>
            <consortium name="NBRP consortium"/>
            <person name="Sawabe T."/>
            <person name="Meirelles P."/>
            <person name="Feng G."/>
            <person name="Sayaka M."/>
            <person name="Hattori M."/>
            <person name="Ohkuma M."/>
        </authorList>
    </citation>
    <scope>NUCLEOTIDE SEQUENCE [LARGE SCALE GENOMIC DNA]</scope>
    <source>
        <strain evidence="13">JCM 19231</strain>
    </source>
</reference>
<comment type="similarity">
    <text evidence="1">Belongs to the IlvD/Edd family.</text>
</comment>
<evidence type="ECO:0000256" key="6">
    <source>
        <dbReference type="ARBA" id="ARBA00023064"/>
    </source>
</evidence>
<evidence type="ECO:0000259" key="11">
    <source>
        <dbReference type="Pfam" id="PF24877"/>
    </source>
</evidence>
<keyword evidence="7 12" id="KW-0456">Lyase</keyword>
<sequence>MNNTVIQVTLDIIERSKQRREDYVQRMQKQAQHGPNRGSLSCSNMAHTVSICGDQQRDKVLDFTKINLGIVTAYNDMLSAHQPYETYPELIKEVMSKMGHSAMVAGATPAMCDGVTQGQEGMDISMYSRDLIAQSTAVALSHNTFDCTALLSICDKIAPGQLMGALSFGHLPTSFIPAGPMSSGISNAEKVKARQQHVAGEINDRELLEKECGAYHSPGTCTFFGTANTNQLVFEAMGLMLPGSAFVPVGSELRHALNIASIKNMVAISGGQGRPLYKVVDEKSIVNSLVALIASGGSTNHTIHMIAVARAAGLIVTWDDLDALSSVVPLLARVYPNGPADINYFERAGGVPALLKNLSERGLIHMDATPVYGTMQDYLKTPNLENGKLVYLPIHDSQDSDVIAPLGKSFSEQGGLKVLAGNLGRGVMKISAVAEENHVIQAPALVFHSQHDVKRAYEAGELDRDAIVVVRHNGPAANGMPELHMLMPVLGNVMKKGFKTALLTDGRLSGASGKVPALIHMTPEAQHGGPLSKVENGDIITINGQTGEVNVEQDIQHREQTEFDLASQHFGSGRELFSIFRHNISSAEAGATILE</sequence>
<dbReference type="InterPro" id="IPR037237">
    <property type="entry name" value="IlvD/EDD_N"/>
</dbReference>
<dbReference type="PANTHER" id="PTHR43661">
    <property type="entry name" value="D-XYLONATE DEHYDRATASE"/>
    <property type="match status" value="1"/>
</dbReference>
<name>A0A0B8NNW3_9VIBR</name>
<dbReference type="InterPro" id="IPR042096">
    <property type="entry name" value="Dihydro-acid_dehy_C"/>
</dbReference>